<dbReference type="InterPro" id="IPR018357">
    <property type="entry name" value="Hexapep_transf_CS"/>
</dbReference>
<dbReference type="Pfam" id="PF00132">
    <property type="entry name" value="Hexapep"/>
    <property type="match status" value="1"/>
</dbReference>
<protein>
    <submittedName>
        <fullName evidence="3">Acetyltransferase (Cell wall biosynthesis)</fullName>
    </submittedName>
</protein>
<gene>
    <name evidence="3" type="ORF">Uis4E_1392</name>
</gene>
<dbReference type="CDD" id="cd04647">
    <property type="entry name" value="LbH_MAT_like"/>
    <property type="match status" value="1"/>
</dbReference>
<accession>A0A2N5J0H0</accession>
<reference evidence="3 4" key="1">
    <citation type="submission" date="2017-07" db="EMBL/GenBank/DDBJ databases">
        <title>Bifidobacterium novel species.</title>
        <authorList>
            <person name="Lugli G.A."/>
            <person name="Milani C."/>
            <person name="Duranti S."/>
            <person name="Mangifesta M."/>
        </authorList>
    </citation>
    <scope>NUCLEOTIDE SEQUENCE [LARGE SCALE GENOMIC DNA]</scope>
    <source>
        <strain evidence="3 4">77</strain>
    </source>
</reference>
<name>A0A2N5J0H0_9BIFI</name>
<dbReference type="InterPro" id="IPR001451">
    <property type="entry name" value="Hexapep"/>
</dbReference>
<evidence type="ECO:0000313" key="4">
    <source>
        <dbReference type="Proteomes" id="UP000235034"/>
    </source>
</evidence>
<proteinExistence type="predicted"/>
<dbReference type="Proteomes" id="UP000235034">
    <property type="component" value="Unassembled WGS sequence"/>
</dbReference>
<sequence>MSIATSVKNLMLKLAYRHKSDEGSYIAWLRGKGVRVGRNVHLYSPWTIDIDTQRPWMIEIGDDVSITAHCSILQHDFSWAVIQKMTGEVVGAAGKVTIGNNVFIGQKTVILKGATIGDNVIVGAGSVVSGKLESNAVYGGVPARKIMDMDTFIEHRRAAQLKEAVECATEYRHVHGRWPEQTVMKEFMWLFAPRTEQSVIGGGRVFTHDGNMDSSRKAFMNSAPQFDSYEAFLQYAKGQEQQH</sequence>
<dbReference type="RefSeq" id="WP_101622513.1">
    <property type="nucleotide sequence ID" value="NZ_NMWT01000020.1"/>
</dbReference>
<dbReference type="GO" id="GO:0016740">
    <property type="term" value="F:transferase activity"/>
    <property type="evidence" value="ECO:0007669"/>
    <property type="project" value="UniProtKB-KW"/>
</dbReference>
<dbReference type="InterPro" id="IPR050179">
    <property type="entry name" value="Trans_hexapeptide_repeat"/>
</dbReference>
<dbReference type="PANTHER" id="PTHR43300">
    <property type="entry name" value="ACETYLTRANSFERASE"/>
    <property type="match status" value="1"/>
</dbReference>
<evidence type="ECO:0000313" key="3">
    <source>
        <dbReference type="EMBL" id="PLS27706.1"/>
    </source>
</evidence>
<dbReference type="Gene3D" id="2.160.10.10">
    <property type="entry name" value="Hexapeptide repeat proteins"/>
    <property type="match status" value="1"/>
</dbReference>
<dbReference type="PANTHER" id="PTHR43300:SF11">
    <property type="entry name" value="ACETYLTRANSFERASE RV3034C-RELATED"/>
    <property type="match status" value="1"/>
</dbReference>
<keyword evidence="1 3" id="KW-0808">Transferase</keyword>
<dbReference type="AlphaFoldDB" id="A0A2N5J0H0"/>
<keyword evidence="4" id="KW-1185">Reference proteome</keyword>
<dbReference type="SUPFAM" id="SSF51161">
    <property type="entry name" value="Trimeric LpxA-like enzymes"/>
    <property type="match status" value="1"/>
</dbReference>
<dbReference type="EMBL" id="NMWT01000020">
    <property type="protein sequence ID" value="PLS27706.1"/>
    <property type="molecule type" value="Genomic_DNA"/>
</dbReference>
<keyword evidence="2" id="KW-0677">Repeat</keyword>
<evidence type="ECO:0000256" key="1">
    <source>
        <dbReference type="ARBA" id="ARBA00022679"/>
    </source>
</evidence>
<organism evidence="3 4">
    <name type="scientific">Bifidobacterium parmae</name>
    <dbReference type="NCBI Taxonomy" id="361854"/>
    <lineage>
        <taxon>Bacteria</taxon>
        <taxon>Bacillati</taxon>
        <taxon>Actinomycetota</taxon>
        <taxon>Actinomycetes</taxon>
        <taxon>Bifidobacteriales</taxon>
        <taxon>Bifidobacteriaceae</taxon>
        <taxon>Bifidobacterium</taxon>
    </lineage>
</organism>
<comment type="caution">
    <text evidence="3">The sequence shown here is derived from an EMBL/GenBank/DDBJ whole genome shotgun (WGS) entry which is preliminary data.</text>
</comment>
<dbReference type="PROSITE" id="PS00101">
    <property type="entry name" value="HEXAPEP_TRANSFERASES"/>
    <property type="match status" value="1"/>
</dbReference>
<dbReference type="InterPro" id="IPR011004">
    <property type="entry name" value="Trimer_LpxA-like_sf"/>
</dbReference>
<evidence type="ECO:0000256" key="2">
    <source>
        <dbReference type="ARBA" id="ARBA00022737"/>
    </source>
</evidence>
<dbReference type="OrthoDB" id="193659at2"/>